<keyword evidence="1" id="KW-1133">Transmembrane helix</keyword>
<feature type="transmembrane region" description="Helical" evidence="1">
    <location>
        <begin position="42"/>
        <end position="61"/>
    </location>
</feature>
<feature type="non-terminal residue" evidence="2">
    <location>
        <position position="73"/>
    </location>
</feature>
<feature type="transmembrane region" description="Helical" evidence="1">
    <location>
        <begin position="12"/>
        <end position="30"/>
    </location>
</feature>
<protein>
    <submittedName>
        <fullName evidence="2">Uncharacterized protein</fullName>
    </submittedName>
</protein>
<keyword evidence="1" id="KW-0812">Transmembrane</keyword>
<name>A0AAW5N1M2_9ESCH</name>
<organism evidence="2 3">
    <name type="scientific">Escherichia marmotae</name>
    <dbReference type="NCBI Taxonomy" id="1499973"/>
    <lineage>
        <taxon>Bacteria</taxon>
        <taxon>Pseudomonadati</taxon>
        <taxon>Pseudomonadota</taxon>
        <taxon>Gammaproteobacteria</taxon>
        <taxon>Enterobacterales</taxon>
        <taxon>Enterobacteriaceae</taxon>
        <taxon>Escherichia</taxon>
    </lineage>
</organism>
<reference evidence="2" key="1">
    <citation type="submission" date="2022-07" db="EMBL/GenBank/DDBJ databases">
        <title>Diversity of ethanolamine utilization by human commensal Escherichia coli.</title>
        <authorList>
            <person name="Jubelin G."/>
        </authorList>
    </citation>
    <scope>NUCLEOTIDE SEQUENCE</scope>
    <source>
        <strain evidence="2">S1</strain>
    </source>
</reference>
<evidence type="ECO:0000256" key="1">
    <source>
        <dbReference type="SAM" id="Phobius"/>
    </source>
</evidence>
<keyword evidence="1" id="KW-0472">Membrane</keyword>
<gene>
    <name evidence="2" type="ORF">NVV43_27960</name>
</gene>
<dbReference type="AlphaFoldDB" id="A0AAW5N1M2"/>
<accession>A0AAW5N1M2</accession>
<dbReference type="Proteomes" id="UP001206878">
    <property type="component" value="Unassembled WGS sequence"/>
</dbReference>
<evidence type="ECO:0000313" key="3">
    <source>
        <dbReference type="Proteomes" id="UP001206878"/>
    </source>
</evidence>
<comment type="caution">
    <text evidence="2">The sequence shown here is derived from an EMBL/GenBank/DDBJ whole genome shotgun (WGS) entry which is preliminary data.</text>
</comment>
<proteinExistence type="predicted"/>
<dbReference type="EMBL" id="JANPXH010001088">
    <property type="protein sequence ID" value="MCR6679303.1"/>
    <property type="molecule type" value="Genomic_DNA"/>
</dbReference>
<evidence type="ECO:0000313" key="2">
    <source>
        <dbReference type="EMBL" id="MCR6679303.1"/>
    </source>
</evidence>
<sequence length="73" mass="8147">MTPFRSLAEAVAFWGLLAVSLAIAVAWILRHRKPIGTRRRDLFPLIFVVIAGTIVAGYAEIGPLPHWLYYPGE</sequence>